<reference evidence="3" key="2">
    <citation type="submission" date="2015-01" db="EMBL/GenBank/DDBJ databases">
        <title>Evolutionary Origins and Diversification of the Mycorrhizal Mutualists.</title>
        <authorList>
            <consortium name="DOE Joint Genome Institute"/>
            <consortium name="Mycorrhizal Genomics Consortium"/>
            <person name="Kohler A."/>
            <person name="Kuo A."/>
            <person name="Nagy L.G."/>
            <person name="Floudas D."/>
            <person name="Copeland A."/>
            <person name="Barry K.W."/>
            <person name="Cichocki N."/>
            <person name="Veneault-Fourrey C."/>
            <person name="LaButti K."/>
            <person name="Lindquist E.A."/>
            <person name="Lipzen A."/>
            <person name="Lundell T."/>
            <person name="Morin E."/>
            <person name="Murat C."/>
            <person name="Riley R."/>
            <person name="Ohm R."/>
            <person name="Sun H."/>
            <person name="Tunlid A."/>
            <person name="Henrissat B."/>
            <person name="Grigoriev I.V."/>
            <person name="Hibbett D.S."/>
            <person name="Martin F."/>
        </authorList>
    </citation>
    <scope>NUCLEOTIDE SEQUENCE [LARGE SCALE GENOMIC DNA]</scope>
    <source>
        <strain evidence="3">LaAM-08-1</strain>
    </source>
</reference>
<keyword evidence="1" id="KW-0472">Membrane</keyword>
<name>A0A0C9X378_9AGAR</name>
<evidence type="ECO:0000313" key="3">
    <source>
        <dbReference type="Proteomes" id="UP000054477"/>
    </source>
</evidence>
<protein>
    <submittedName>
        <fullName evidence="2">Uncharacterized protein</fullName>
    </submittedName>
</protein>
<keyword evidence="1" id="KW-1133">Transmembrane helix</keyword>
<evidence type="ECO:0000313" key="2">
    <source>
        <dbReference type="EMBL" id="KIJ95723.1"/>
    </source>
</evidence>
<proteinExistence type="predicted"/>
<dbReference type="EMBL" id="KN838745">
    <property type="protein sequence ID" value="KIJ95723.1"/>
    <property type="molecule type" value="Genomic_DNA"/>
</dbReference>
<gene>
    <name evidence="2" type="ORF">K443DRAFT_320428</name>
</gene>
<keyword evidence="3" id="KW-1185">Reference proteome</keyword>
<keyword evidence="1" id="KW-0812">Transmembrane</keyword>
<dbReference type="HOGENOM" id="CLU_2979429_0_0_1"/>
<dbReference type="AlphaFoldDB" id="A0A0C9X378"/>
<evidence type="ECO:0000256" key="1">
    <source>
        <dbReference type="SAM" id="Phobius"/>
    </source>
</evidence>
<sequence length="58" mass="6814">MALISVVQDHHYAAAKCIRRGVLVFILVFIVIAILDVRCVITLRRELRYPNIESRHRR</sequence>
<organism evidence="2 3">
    <name type="scientific">Laccaria amethystina LaAM-08-1</name>
    <dbReference type="NCBI Taxonomy" id="1095629"/>
    <lineage>
        <taxon>Eukaryota</taxon>
        <taxon>Fungi</taxon>
        <taxon>Dikarya</taxon>
        <taxon>Basidiomycota</taxon>
        <taxon>Agaricomycotina</taxon>
        <taxon>Agaricomycetes</taxon>
        <taxon>Agaricomycetidae</taxon>
        <taxon>Agaricales</taxon>
        <taxon>Agaricineae</taxon>
        <taxon>Hydnangiaceae</taxon>
        <taxon>Laccaria</taxon>
    </lineage>
</organism>
<dbReference type="Proteomes" id="UP000054477">
    <property type="component" value="Unassembled WGS sequence"/>
</dbReference>
<reference evidence="2 3" key="1">
    <citation type="submission" date="2014-04" db="EMBL/GenBank/DDBJ databases">
        <authorList>
            <consortium name="DOE Joint Genome Institute"/>
            <person name="Kuo A."/>
            <person name="Kohler A."/>
            <person name="Nagy L.G."/>
            <person name="Floudas D."/>
            <person name="Copeland A."/>
            <person name="Barry K.W."/>
            <person name="Cichocki N."/>
            <person name="Veneault-Fourrey C."/>
            <person name="LaButti K."/>
            <person name="Lindquist E.A."/>
            <person name="Lipzen A."/>
            <person name="Lundell T."/>
            <person name="Morin E."/>
            <person name="Murat C."/>
            <person name="Sun H."/>
            <person name="Tunlid A."/>
            <person name="Henrissat B."/>
            <person name="Grigoriev I.V."/>
            <person name="Hibbett D.S."/>
            <person name="Martin F."/>
            <person name="Nordberg H.P."/>
            <person name="Cantor M.N."/>
            <person name="Hua S.X."/>
        </authorList>
    </citation>
    <scope>NUCLEOTIDE SEQUENCE [LARGE SCALE GENOMIC DNA]</scope>
    <source>
        <strain evidence="2 3">LaAM-08-1</strain>
    </source>
</reference>
<accession>A0A0C9X378</accession>
<feature type="transmembrane region" description="Helical" evidence="1">
    <location>
        <begin position="22"/>
        <end position="41"/>
    </location>
</feature>